<keyword evidence="3" id="KW-1185">Reference proteome</keyword>
<protein>
    <submittedName>
        <fullName evidence="2">Uncharacterized protein</fullName>
    </submittedName>
</protein>
<dbReference type="AlphaFoldDB" id="A0A9X9LWZ8"/>
<sequence>GSCWAVEFADLFKSEDASEHLRATSSSNQLQGLKGTSIGKPMLWASPTPCAVVCHTSAARRVSRAQRRLPGSKDLCPDNSASGSKESVIQ</sequence>
<evidence type="ECO:0000313" key="2">
    <source>
        <dbReference type="EMBL" id="VCW98410.1"/>
    </source>
</evidence>
<accession>A0A9X9LWZ8</accession>
<dbReference type="Proteomes" id="UP000269945">
    <property type="component" value="Unassembled WGS sequence"/>
</dbReference>
<feature type="region of interest" description="Disordered" evidence="1">
    <location>
        <begin position="65"/>
        <end position="90"/>
    </location>
</feature>
<feature type="non-terminal residue" evidence="2">
    <location>
        <position position="90"/>
    </location>
</feature>
<proteinExistence type="predicted"/>
<reference evidence="2 3" key="1">
    <citation type="submission" date="2018-10" db="EMBL/GenBank/DDBJ databases">
        <authorList>
            <person name="Ekblom R."/>
            <person name="Jareborg N."/>
        </authorList>
    </citation>
    <scope>NUCLEOTIDE SEQUENCE [LARGE SCALE GENOMIC DNA]</scope>
    <source>
        <tissue evidence="2">Muscle</tissue>
    </source>
</reference>
<name>A0A9X9LWZ8_GULGU</name>
<evidence type="ECO:0000256" key="1">
    <source>
        <dbReference type="SAM" id="MobiDB-lite"/>
    </source>
</evidence>
<dbReference type="EMBL" id="CYRY02025515">
    <property type="protein sequence ID" value="VCW98410.1"/>
    <property type="molecule type" value="Genomic_DNA"/>
</dbReference>
<evidence type="ECO:0000313" key="3">
    <source>
        <dbReference type="Proteomes" id="UP000269945"/>
    </source>
</evidence>
<gene>
    <name evidence="2" type="ORF">BN2614_LOCUS2</name>
</gene>
<organism evidence="2 3">
    <name type="scientific">Gulo gulo</name>
    <name type="common">Wolverine</name>
    <name type="synonym">Gluton</name>
    <dbReference type="NCBI Taxonomy" id="48420"/>
    <lineage>
        <taxon>Eukaryota</taxon>
        <taxon>Metazoa</taxon>
        <taxon>Chordata</taxon>
        <taxon>Craniata</taxon>
        <taxon>Vertebrata</taxon>
        <taxon>Euteleostomi</taxon>
        <taxon>Mammalia</taxon>
        <taxon>Eutheria</taxon>
        <taxon>Laurasiatheria</taxon>
        <taxon>Carnivora</taxon>
        <taxon>Caniformia</taxon>
        <taxon>Musteloidea</taxon>
        <taxon>Mustelidae</taxon>
        <taxon>Guloninae</taxon>
        <taxon>Gulo</taxon>
    </lineage>
</organism>
<comment type="caution">
    <text evidence="2">The sequence shown here is derived from an EMBL/GenBank/DDBJ whole genome shotgun (WGS) entry which is preliminary data.</text>
</comment>
<feature type="compositionally biased region" description="Polar residues" evidence="1">
    <location>
        <begin position="79"/>
        <end position="90"/>
    </location>
</feature>